<dbReference type="AlphaFoldDB" id="A0A9Q1H5N2"/>
<dbReference type="EMBL" id="JAIZAY010000009">
    <property type="protein sequence ID" value="KAJ8036402.1"/>
    <property type="molecule type" value="Genomic_DNA"/>
</dbReference>
<evidence type="ECO:0000313" key="1">
    <source>
        <dbReference type="EMBL" id="KAJ8036402.1"/>
    </source>
</evidence>
<organism evidence="1 2">
    <name type="scientific">Holothuria leucospilota</name>
    <name type="common">Black long sea cucumber</name>
    <name type="synonym">Mertensiothuria leucospilota</name>
    <dbReference type="NCBI Taxonomy" id="206669"/>
    <lineage>
        <taxon>Eukaryota</taxon>
        <taxon>Metazoa</taxon>
        <taxon>Echinodermata</taxon>
        <taxon>Eleutherozoa</taxon>
        <taxon>Echinozoa</taxon>
        <taxon>Holothuroidea</taxon>
        <taxon>Aspidochirotacea</taxon>
        <taxon>Aspidochirotida</taxon>
        <taxon>Holothuriidae</taxon>
        <taxon>Holothuria</taxon>
    </lineage>
</organism>
<name>A0A9Q1H5N2_HOLLE</name>
<gene>
    <name evidence="1" type="ORF">HOLleu_20363</name>
</gene>
<proteinExistence type="predicted"/>
<dbReference type="Proteomes" id="UP001152320">
    <property type="component" value="Chromosome 9"/>
</dbReference>
<sequence length="78" mass="8705">MTQTSLKRSVKTSFIVCFPLSMMKESNAGVSEGDVVAVTCFNDIQISGGTSRTCNKLHATLWKKQGYRTFGCWRSHLQ</sequence>
<protein>
    <submittedName>
        <fullName evidence="1">Uncharacterized protein</fullName>
    </submittedName>
</protein>
<reference evidence="1" key="1">
    <citation type="submission" date="2021-10" db="EMBL/GenBank/DDBJ databases">
        <title>Tropical sea cucumber genome reveals ecological adaptation and Cuvierian tubules defense mechanism.</title>
        <authorList>
            <person name="Chen T."/>
        </authorList>
    </citation>
    <scope>NUCLEOTIDE SEQUENCE</scope>
    <source>
        <strain evidence="1">Nanhai2018</strain>
        <tissue evidence="1">Muscle</tissue>
    </source>
</reference>
<evidence type="ECO:0000313" key="2">
    <source>
        <dbReference type="Proteomes" id="UP001152320"/>
    </source>
</evidence>
<comment type="caution">
    <text evidence="1">The sequence shown here is derived from an EMBL/GenBank/DDBJ whole genome shotgun (WGS) entry which is preliminary data.</text>
</comment>
<accession>A0A9Q1H5N2</accession>
<keyword evidence="2" id="KW-1185">Reference proteome</keyword>